<organism evidence="2">
    <name type="scientific">bioreactor metagenome</name>
    <dbReference type="NCBI Taxonomy" id="1076179"/>
    <lineage>
        <taxon>unclassified sequences</taxon>
        <taxon>metagenomes</taxon>
        <taxon>ecological metagenomes</taxon>
    </lineage>
</organism>
<dbReference type="EMBL" id="VSSQ01016454">
    <property type="protein sequence ID" value="MPM57809.1"/>
    <property type="molecule type" value="Genomic_DNA"/>
</dbReference>
<gene>
    <name evidence="2" type="ORF">SDC9_104632</name>
</gene>
<dbReference type="Pfam" id="PF09359">
    <property type="entry name" value="VTC"/>
    <property type="match status" value="1"/>
</dbReference>
<sequence length="244" mass="28514">MFLTSFVRREYKYLINRSKYETILPYIQTFARPDDYCTSSDGYFVANIYYDTPGNNIIRHSVSDPYFKEKLRMRFYSQPKSIDDPVFVEMKKKLNGIVSKRRITLPLGEAESFLTGVMPKPRDDYLFNQISKELMQFILVNDVRPSVRIDYKRIAFFSCDNPDVRITFDYDITSCRDDPSPVRESGGIPLISDDEMLMEIKFSNSVPIGLARLLSEAHIYRNGYSKYGNEYKRFVSGSNERYGL</sequence>
<accession>A0A645AXI1</accession>
<dbReference type="GO" id="GO:0006799">
    <property type="term" value="P:polyphosphate biosynthetic process"/>
    <property type="evidence" value="ECO:0007669"/>
    <property type="project" value="UniProtKB-ARBA"/>
</dbReference>
<dbReference type="InterPro" id="IPR042267">
    <property type="entry name" value="VTC_sf"/>
</dbReference>
<comment type="caution">
    <text evidence="2">The sequence shown here is derived from an EMBL/GenBank/DDBJ whole genome shotgun (WGS) entry which is preliminary data.</text>
</comment>
<evidence type="ECO:0000259" key="1">
    <source>
        <dbReference type="Pfam" id="PF09359"/>
    </source>
</evidence>
<dbReference type="AlphaFoldDB" id="A0A645AXI1"/>
<protein>
    <recommendedName>
        <fullName evidence="1">VTC domain-containing protein</fullName>
    </recommendedName>
</protein>
<dbReference type="CDD" id="cd07750">
    <property type="entry name" value="PolyPPase_VTC_like"/>
    <property type="match status" value="1"/>
</dbReference>
<reference evidence="2" key="1">
    <citation type="submission" date="2019-08" db="EMBL/GenBank/DDBJ databases">
        <authorList>
            <person name="Kucharzyk K."/>
            <person name="Murdoch R.W."/>
            <person name="Higgins S."/>
            <person name="Loffler F."/>
        </authorList>
    </citation>
    <scope>NUCLEOTIDE SEQUENCE</scope>
</reference>
<feature type="domain" description="VTC" evidence="1">
    <location>
        <begin position="8"/>
        <end position="233"/>
    </location>
</feature>
<dbReference type="Gene3D" id="3.20.100.30">
    <property type="entry name" value="VTC, catalytic tunnel domain"/>
    <property type="match status" value="1"/>
</dbReference>
<name>A0A645AXI1_9ZZZZ</name>
<proteinExistence type="predicted"/>
<evidence type="ECO:0000313" key="2">
    <source>
        <dbReference type="EMBL" id="MPM57809.1"/>
    </source>
</evidence>
<dbReference type="InterPro" id="IPR018966">
    <property type="entry name" value="VTC_domain"/>
</dbReference>